<proteinExistence type="predicted"/>
<dbReference type="AlphaFoldDB" id="T0ZXI6"/>
<dbReference type="EMBL" id="AUZZ01004511">
    <property type="protein sequence ID" value="EQD52941.1"/>
    <property type="molecule type" value="Genomic_DNA"/>
</dbReference>
<gene>
    <name evidence="1" type="ORF">B2A_06383</name>
</gene>
<dbReference type="InterPro" id="IPR018742">
    <property type="entry name" value="DUF2290"/>
</dbReference>
<sequence>EAYDTKLVDGGLLVFQYHFDSAGTLLKHRLAYFPNPELPTADEAPELYAQDELYGDIIAKRLVRFPIRFDYMPTLRSDVVHPASHLTLGQYEN</sequence>
<name>T0ZXI6_9ZZZZ</name>
<comment type="caution">
    <text evidence="1">The sequence shown here is derived from an EMBL/GenBank/DDBJ whole genome shotgun (WGS) entry which is preliminary data.</text>
</comment>
<organism evidence="1">
    <name type="scientific">mine drainage metagenome</name>
    <dbReference type="NCBI Taxonomy" id="410659"/>
    <lineage>
        <taxon>unclassified sequences</taxon>
        <taxon>metagenomes</taxon>
        <taxon>ecological metagenomes</taxon>
    </lineage>
</organism>
<reference evidence="1" key="2">
    <citation type="journal article" date="2014" name="ISME J.">
        <title>Microbial stratification in low pH oxic and suboxic macroscopic growths along an acid mine drainage.</title>
        <authorList>
            <person name="Mendez-Garcia C."/>
            <person name="Mesa V."/>
            <person name="Sprenger R.R."/>
            <person name="Richter M."/>
            <person name="Diez M.S."/>
            <person name="Solano J."/>
            <person name="Bargiela R."/>
            <person name="Golyshina O.V."/>
            <person name="Manteca A."/>
            <person name="Ramos J.L."/>
            <person name="Gallego J.R."/>
            <person name="Llorente I."/>
            <person name="Martins Dos Santos V.A."/>
            <person name="Jensen O.N."/>
            <person name="Pelaez A.I."/>
            <person name="Sanchez J."/>
            <person name="Ferrer M."/>
        </authorList>
    </citation>
    <scope>NUCLEOTIDE SEQUENCE</scope>
</reference>
<feature type="non-terminal residue" evidence="1">
    <location>
        <position position="93"/>
    </location>
</feature>
<feature type="non-terminal residue" evidence="1">
    <location>
        <position position="1"/>
    </location>
</feature>
<protein>
    <recommendedName>
        <fullName evidence="2">DUF2290 domain-containing protein</fullName>
    </recommendedName>
</protein>
<dbReference type="Pfam" id="PF10053">
    <property type="entry name" value="DUF2290"/>
    <property type="match status" value="1"/>
</dbReference>
<reference evidence="1" key="1">
    <citation type="submission" date="2013-08" db="EMBL/GenBank/DDBJ databases">
        <authorList>
            <person name="Mendez C."/>
            <person name="Richter M."/>
            <person name="Ferrer M."/>
            <person name="Sanchez J."/>
        </authorList>
    </citation>
    <scope>NUCLEOTIDE SEQUENCE</scope>
</reference>
<evidence type="ECO:0000313" key="1">
    <source>
        <dbReference type="EMBL" id="EQD52941.1"/>
    </source>
</evidence>
<accession>T0ZXI6</accession>
<evidence type="ECO:0008006" key="2">
    <source>
        <dbReference type="Google" id="ProtNLM"/>
    </source>
</evidence>